<dbReference type="OrthoDB" id="5966597at2"/>
<proteinExistence type="predicted"/>
<gene>
    <name evidence="2" type="ORF">A3224_03200</name>
    <name evidence="3" type="ORF">OQJ68_05790</name>
</gene>
<dbReference type="Proteomes" id="UP000076077">
    <property type="component" value="Chromosome"/>
</dbReference>
<keyword evidence="1" id="KW-0175">Coiled coil</keyword>
<sequence length="83" mass="8878">MATAKTSQQNSGREKLAQAYQLAGEAASETAEHLKKRAATTLKTGKQQANNLEKRAEDTIKAHPVLSVGCAFAVGWVIAKLLK</sequence>
<feature type="coiled-coil region" evidence="1">
    <location>
        <begin position="35"/>
        <end position="62"/>
    </location>
</feature>
<dbReference type="RefSeq" id="WP_067151400.1">
    <property type="nucleotide sequence ID" value="NZ_CP014864.1"/>
</dbReference>
<dbReference type="EMBL" id="JAPHQB010000007">
    <property type="protein sequence ID" value="MCX2801300.1"/>
    <property type="molecule type" value="Genomic_DNA"/>
</dbReference>
<dbReference type="Proteomes" id="UP001209730">
    <property type="component" value="Unassembled WGS sequence"/>
</dbReference>
<dbReference type="AlphaFoldDB" id="A0A143HJR6"/>
<dbReference type="KEGG" id="mthd:A3224_03200"/>
<evidence type="ECO:0000256" key="1">
    <source>
        <dbReference type="SAM" id="Coils"/>
    </source>
</evidence>
<reference evidence="2" key="2">
    <citation type="submission" date="2016-03" db="EMBL/GenBank/DDBJ databases">
        <authorList>
            <person name="Ploux O."/>
        </authorList>
    </citation>
    <scope>NUCLEOTIDE SEQUENCE [LARGE SCALE GENOMIC DNA]</scope>
    <source>
        <strain evidence="2">DAU221</strain>
    </source>
</reference>
<evidence type="ECO:0000313" key="2">
    <source>
        <dbReference type="EMBL" id="AMX01720.1"/>
    </source>
</evidence>
<name>A0A143HJR6_MICTH</name>
<evidence type="ECO:0008006" key="5">
    <source>
        <dbReference type="Google" id="ProtNLM"/>
    </source>
</evidence>
<organism evidence="2 4">
    <name type="scientific">Microbulbifer thermotolerans</name>
    <dbReference type="NCBI Taxonomy" id="252514"/>
    <lineage>
        <taxon>Bacteria</taxon>
        <taxon>Pseudomonadati</taxon>
        <taxon>Pseudomonadota</taxon>
        <taxon>Gammaproteobacteria</taxon>
        <taxon>Cellvibrionales</taxon>
        <taxon>Microbulbiferaceae</taxon>
        <taxon>Microbulbifer</taxon>
    </lineage>
</organism>
<dbReference type="GeneID" id="76607057"/>
<reference evidence="4" key="1">
    <citation type="submission" date="2016-03" db="EMBL/GenBank/DDBJ databases">
        <authorList>
            <person name="Lee Y.-S."/>
            <person name="Choi Y.-L."/>
        </authorList>
    </citation>
    <scope>NUCLEOTIDE SEQUENCE [LARGE SCALE GENOMIC DNA]</scope>
    <source>
        <strain evidence="4">DAU221</strain>
    </source>
</reference>
<dbReference type="STRING" id="252514.A3224_03200"/>
<evidence type="ECO:0000313" key="4">
    <source>
        <dbReference type="Proteomes" id="UP000076077"/>
    </source>
</evidence>
<evidence type="ECO:0000313" key="3">
    <source>
        <dbReference type="EMBL" id="MCX2801300.1"/>
    </source>
</evidence>
<accession>A0A143HJR6</accession>
<reference evidence="3" key="3">
    <citation type="submission" date="2022-11" db="EMBL/GenBank/DDBJ databases">
        <title>Chitin-degrading and fungicidal potential of chitinolytic bacterial strains from marine environment of the Pacific Ocean regions.</title>
        <authorList>
            <person name="Pentekhina I."/>
            <person name="Nedashkovskaya O."/>
            <person name="Seitkalieva A."/>
            <person name="Podvolotskaya A."/>
            <person name="Tekutyeva L."/>
            <person name="Balabanova L."/>
        </authorList>
    </citation>
    <scope>NUCLEOTIDE SEQUENCE</scope>
    <source>
        <strain evidence="3">KMM 6838</strain>
    </source>
</reference>
<dbReference type="EMBL" id="CP014864">
    <property type="protein sequence ID" value="AMX01720.1"/>
    <property type="molecule type" value="Genomic_DNA"/>
</dbReference>
<keyword evidence="4" id="KW-1185">Reference proteome</keyword>
<protein>
    <recommendedName>
        <fullName evidence="5">DUF883 domain-containing protein</fullName>
    </recommendedName>
</protein>